<accession>A0A7J7FXV4</accession>
<proteinExistence type="predicted"/>
<dbReference type="Proteomes" id="UP000593564">
    <property type="component" value="Unassembled WGS sequence"/>
</dbReference>
<protein>
    <submittedName>
        <fullName evidence="1">Uncharacterized protein</fullName>
    </submittedName>
</protein>
<evidence type="ECO:0000313" key="2">
    <source>
        <dbReference type="Proteomes" id="UP000593564"/>
    </source>
</evidence>
<keyword evidence="2" id="KW-1185">Reference proteome</keyword>
<comment type="caution">
    <text evidence="1">The sequence shown here is derived from an EMBL/GenBank/DDBJ whole genome shotgun (WGS) entry which is preliminary data.</text>
</comment>
<name>A0A7J7FXV4_CAMSI</name>
<reference evidence="2" key="1">
    <citation type="journal article" date="2020" name="Nat. Commun.">
        <title>Genome assembly of wild tea tree DASZ reveals pedigree and selection history of tea varieties.</title>
        <authorList>
            <person name="Zhang W."/>
            <person name="Zhang Y."/>
            <person name="Qiu H."/>
            <person name="Guo Y."/>
            <person name="Wan H."/>
            <person name="Zhang X."/>
            <person name="Scossa F."/>
            <person name="Alseekh S."/>
            <person name="Zhang Q."/>
            <person name="Wang P."/>
            <person name="Xu L."/>
            <person name="Schmidt M.H."/>
            <person name="Jia X."/>
            <person name="Li D."/>
            <person name="Zhu A."/>
            <person name="Guo F."/>
            <person name="Chen W."/>
            <person name="Ni D."/>
            <person name="Usadel B."/>
            <person name="Fernie A.R."/>
            <person name="Wen W."/>
        </authorList>
    </citation>
    <scope>NUCLEOTIDE SEQUENCE [LARGE SCALE GENOMIC DNA]</scope>
    <source>
        <strain evidence="2">cv. G240</strain>
    </source>
</reference>
<organism evidence="1 2">
    <name type="scientific">Camellia sinensis</name>
    <name type="common">Tea plant</name>
    <name type="synonym">Thea sinensis</name>
    <dbReference type="NCBI Taxonomy" id="4442"/>
    <lineage>
        <taxon>Eukaryota</taxon>
        <taxon>Viridiplantae</taxon>
        <taxon>Streptophyta</taxon>
        <taxon>Embryophyta</taxon>
        <taxon>Tracheophyta</taxon>
        <taxon>Spermatophyta</taxon>
        <taxon>Magnoliopsida</taxon>
        <taxon>eudicotyledons</taxon>
        <taxon>Gunneridae</taxon>
        <taxon>Pentapetalae</taxon>
        <taxon>asterids</taxon>
        <taxon>Ericales</taxon>
        <taxon>Theaceae</taxon>
        <taxon>Camellia</taxon>
    </lineage>
</organism>
<dbReference type="AlphaFoldDB" id="A0A7J7FXV4"/>
<dbReference type="EMBL" id="JACBKZ010000014">
    <property type="protein sequence ID" value="KAF5933175.1"/>
    <property type="molecule type" value="Genomic_DNA"/>
</dbReference>
<reference evidence="1 2" key="2">
    <citation type="submission" date="2020-07" db="EMBL/GenBank/DDBJ databases">
        <title>Genome assembly of wild tea tree DASZ reveals pedigree and selection history of tea varieties.</title>
        <authorList>
            <person name="Zhang W."/>
        </authorList>
    </citation>
    <scope>NUCLEOTIDE SEQUENCE [LARGE SCALE GENOMIC DNA]</scope>
    <source>
        <strain evidence="2">cv. G240</strain>
        <tissue evidence="1">Leaf</tissue>
    </source>
</reference>
<gene>
    <name evidence="1" type="ORF">HYC85_029346</name>
</gene>
<evidence type="ECO:0000313" key="1">
    <source>
        <dbReference type="EMBL" id="KAF5933175.1"/>
    </source>
</evidence>
<sequence length="57" mass="6162">MGKAGGVGCGSLETMSRSSTMKRCRFAFSIQSDLLSLSLRSANMVLSYLLCLSALRR</sequence>